<comment type="similarity">
    <text evidence="1">Belongs to the 4-hydroxybenzoyl-CoA thioesterase family.</text>
</comment>
<reference evidence="3 4" key="1">
    <citation type="submission" date="2022-09" db="EMBL/GenBank/DDBJ databases">
        <title>Enrichment on poylsaccharides allowed isolation of novel metabolic and taxonomic groups of Haloarchaea.</title>
        <authorList>
            <person name="Sorokin D.Y."/>
            <person name="Elcheninov A.G."/>
            <person name="Khizhniak T.V."/>
            <person name="Kolganova T.V."/>
            <person name="Kublanov I.V."/>
        </authorList>
    </citation>
    <scope>NUCLEOTIDE SEQUENCE [LARGE SCALE GENOMIC DNA]</scope>
    <source>
        <strain evidence="3 4">AArc-curdl1</strain>
    </source>
</reference>
<dbReference type="Proteomes" id="UP001321047">
    <property type="component" value="Unassembled WGS sequence"/>
</dbReference>
<keyword evidence="4" id="KW-1185">Reference proteome</keyword>
<organism evidence="3 4">
    <name type="scientific">Natronosalvus hydrolyticus</name>
    <dbReference type="NCBI Taxonomy" id="2979988"/>
    <lineage>
        <taxon>Archaea</taxon>
        <taxon>Methanobacteriati</taxon>
        <taxon>Methanobacteriota</taxon>
        <taxon>Stenosarchaea group</taxon>
        <taxon>Halobacteria</taxon>
        <taxon>Halobacteriales</taxon>
        <taxon>Natrialbaceae</taxon>
        <taxon>Natronosalvus</taxon>
    </lineage>
</organism>
<sequence length="139" mass="15359">MDDSNFSVDVQVRYQDLDTLQHVNNAVYVTYFEMARTSYLDAILDIPVDAFAFVVASLSIDFKRPVTMGDDVVAAVAVTELGTSSWTMAYEIRANDDVAATGETTLVFVDPETKRPTEIPPEVRAAIIEYEGLEPSEAQ</sequence>
<evidence type="ECO:0000256" key="2">
    <source>
        <dbReference type="ARBA" id="ARBA00022801"/>
    </source>
</evidence>
<proteinExistence type="inferred from homology"/>
<name>A0AAP3E669_9EURY</name>
<evidence type="ECO:0000313" key="3">
    <source>
        <dbReference type="EMBL" id="MCU4752338.1"/>
    </source>
</evidence>
<dbReference type="PANTHER" id="PTHR31793">
    <property type="entry name" value="4-HYDROXYBENZOYL-COA THIOESTERASE FAMILY MEMBER"/>
    <property type="match status" value="1"/>
</dbReference>
<dbReference type="GO" id="GO:0047617">
    <property type="term" value="F:fatty acyl-CoA hydrolase activity"/>
    <property type="evidence" value="ECO:0007669"/>
    <property type="project" value="TreeGrafter"/>
</dbReference>
<evidence type="ECO:0000313" key="4">
    <source>
        <dbReference type="Proteomes" id="UP001321047"/>
    </source>
</evidence>
<dbReference type="InterPro" id="IPR050563">
    <property type="entry name" value="4-hydroxybenzoyl-CoA_TE"/>
</dbReference>
<dbReference type="RefSeq" id="WP_342808678.1">
    <property type="nucleotide sequence ID" value="NZ_JAOPJZ010000006.1"/>
</dbReference>
<dbReference type="EMBL" id="JAOPJZ010000006">
    <property type="protein sequence ID" value="MCU4752338.1"/>
    <property type="molecule type" value="Genomic_DNA"/>
</dbReference>
<evidence type="ECO:0000256" key="1">
    <source>
        <dbReference type="ARBA" id="ARBA00005953"/>
    </source>
</evidence>
<dbReference type="SUPFAM" id="SSF54637">
    <property type="entry name" value="Thioesterase/thiol ester dehydrase-isomerase"/>
    <property type="match status" value="1"/>
</dbReference>
<comment type="caution">
    <text evidence="3">The sequence shown here is derived from an EMBL/GenBank/DDBJ whole genome shotgun (WGS) entry which is preliminary data.</text>
</comment>
<accession>A0AAP3E669</accession>
<dbReference type="PANTHER" id="PTHR31793:SF27">
    <property type="entry name" value="NOVEL THIOESTERASE SUPERFAMILY DOMAIN AND SAPOSIN A-TYPE DOMAIN CONTAINING PROTEIN (0610012H03RIK)"/>
    <property type="match status" value="1"/>
</dbReference>
<gene>
    <name evidence="3" type="ORF">OB919_10115</name>
</gene>
<keyword evidence="2" id="KW-0378">Hydrolase</keyword>
<protein>
    <submittedName>
        <fullName evidence="3">Acyl-CoA thioesterase</fullName>
    </submittedName>
</protein>
<dbReference type="AlphaFoldDB" id="A0AAP3E669"/>
<dbReference type="InterPro" id="IPR029069">
    <property type="entry name" value="HotDog_dom_sf"/>
</dbReference>
<dbReference type="Pfam" id="PF13279">
    <property type="entry name" value="4HBT_2"/>
    <property type="match status" value="1"/>
</dbReference>
<dbReference type="CDD" id="cd00586">
    <property type="entry name" value="4HBT"/>
    <property type="match status" value="1"/>
</dbReference>
<dbReference type="Gene3D" id="3.10.129.10">
    <property type="entry name" value="Hotdog Thioesterase"/>
    <property type="match status" value="1"/>
</dbReference>